<evidence type="ECO:0008006" key="4">
    <source>
        <dbReference type="Google" id="ProtNLM"/>
    </source>
</evidence>
<evidence type="ECO:0000256" key="1">
    <source>
        <dbReference type="SAM" id="Phobius"/>
    </source>
</evidence>
<feature type="transmembrane region" description="Helical" evidence="1">
    <location>
        <begin position="98"/>
        <end position="118"/>
    </location>
</feature>
<feature type="transmembrane region" description="Helical" evidence="1">
    <location>
        <begin position="26"/>
        <end position="50"/>
    </location>
</feature>
<sequence length="120" mass="13227">MTDPSITPDVRSDPLRPQRSQMTGTLVSLLAWIVVIVPMCGMALIIFAAVTNPSTSLATISKVVLIILGVLLMFCMVITPHMMGQAVIYRERALWKAALWTGIPTVGVILYLVFRWLLNS</sequence>
<organism evidence="2 3">
    <name type="scientific">Arthrobacter cryoconiti</name>
    <dbReference type="NCBI Taxonomy" id="748907"/>
    <lineage>
        <taxon>Bacteria</taxon>
        <taxon>Bacillati</taxon>
        <taxon>Actinomycetota</taxon>
        <taxon>Actinomycetes</taxon>
        <taxon>Micrococcales</taxon>
        <taxon>Micrococcaceae</taxon>
        <taxon>Arthrobacter</taxon>
    </lineage>
</organism>
<gene>
    <name evidence="2" type="ORF">ACFOW9_15205</name>
</gene>
<keyword evidence="3" id="KW-1185">Reference proteome</keyword>
<protein>
    <recommendedName>
        <fullName evidence="4">Transmembrane protein</fullName>
    </recommendedName>
</protein>
<dbReference type="RefSeq" id="WP_230065829.1">
    <property type="nucleotide sequence ID" value="NZ_BAABLL010000010.1"/>
</dbReference>
<name>A0ABV8R3K0_9MICC</name>
<dbReference type="Proteomes" id="UP001595773">
    <property type="component" value="Unassembled WGS sequence"/>
</dbReference>
<dbReference type="EMBL" id="JBHSCQ010000022">
    <property type="protein sequence ID" value="MFC4266956.1"/>
    <property type="molecule type" value="Genomic_DNA"/>
</dbReference>
<keyword evidence="1" id="KW-1133">Transmembrane helix</keyword>
<feature type="transmembrane region" description="Helical" evidence="1">
    <location>
        <begin position="56"/>
        <end position="78"/>
    </location>
</feature>
<evidence type="ECO:0000313" key="2">
    <source>
        <dbReference type="EMBL" id="MFC4266956.1"/>
    </source>
</evidence>
<evidence type="ECO:0000313" key="3">
    <source>
        <dbReference type="Proteomes" id="UP001595773"/>
    </source>
</evidence>
<keyword evidence="1" id="KW-0812">Transmembrane</keyword>
<proteinExistence type="predicted"/>
<comment type="caution">
    <text evidence="2">The sequence shown here is derived from an EMBL/GenBank/DDBJ whole genome shotgun (WGS) entry which is preliminary data.</text>
</comment>
<reference evidence="3" key="1">
    <citation type="journal article" date="2019" name="Int. J. Syst. Evol. Microbiol.">
        <title>The Global Catalogue of Microorganisms (GCM) 10K type strain sequencing project: providing services to taxonomists for standard genome sequencing and annotation.</title>
        <authorList>
            <consortium name="The Broad Institute Genomics Platform"/>
            <consortium name="The Broad Institute Genome Sequencing Center for Infectious Disease"/>
            <person name="Wu L."/>
            <person name="Ma J."/>
        </authorList>
    </citation>
    <scope>NUCLEOTIDE SEQUENCE [LARGE SCALE GENOMIC DNA]</scope>
    <source>
        <strain evidence="3">CGMCC 1.10698</strain>
    </source>
</reference>
<accession>A0ABV8R3K0</accession>
<keyword evidence="1" id="KW-0472">Membrane</keyword>